<keyword evidence="8" id="KW-1185">Reference proteome</keyword>
<proteinExistence type="inferred from homology"/>
<dbReference type="InterPro" id="IPR029479">
    <property type="entry name" value="Nitroreductase"/>
</dbReference>
<evidence type="ECO:0000256" key="2">
    <source>
        <dbReference type="ARBA" id="ARBA00022630"/>
    </source>
</evidence>
<keyword evidence="4 5" id="KW-0560">Oxidoreductase</keyword>
<protein>
    <submittedName>
        <fullName evidence="7">Nitroreductase family protein</fullName>
    </submittedName>
</protein>
<feature type="domain" description="Nitroreductase" evidence="6">
    <location>
        <begin position="9"/>
        <end position="165"/>
    </location>
</feature>
<sequence length="241" mass="27637">MNPTIQLLKNHRSFRDFDESYQLTEEELTQILDAARQAPSWMNGQMYSIIVIKDQSIRQKLVALNPGNPQILKSSLFILFVADLKRTKIIADELKVPYQINDSLHPLIIATTDASLALQNAIIASEALGFGVVPVGSIRNQIEEVSELLHLPDYVYPLCGLSIGKPATSVAIKPRLPQEAVVHFDTYKPYDQKYLRDYEATMTRFGEKRETKTWTKKFADYFSEDSNKHFDRYLKKQKLIK</sequence>
<evidence type="ECO:0000313" key="7">
    <source>
        <dbReference type="EMBL" id="MFC4719233.1"/>
    </source>
</evidence>
<gene>
    <name evidence="7" type="ORF">ACFO5I_05770</name>
</gene>
<keyword evidence="3 5" id="KW-0288">FMN</keyword>
<dbReference type="Gene3D" id="3.40.109.10">
    <property type="entry name" value="NADH Oxidase"/>
    <property type="match status" value="1"/>
</dbReference>
<dbReference type="SUPFAM" id="SSF55469">
    <property type="entry name" value="FMN-dependent nitroreductase-like"/>
    <property type="match status" value="1"/>
</dbReference>
<evidence type="ECO:0000259" key="6">
    <source>
        <dbReference type="Pfam" id="PF00881"/>
    </source>
</evidence>
<organism evidence="7 8">
    <name type="scientific">Enterococcus lemanii</name>
    <dbReference type="NCBI Taxonomy" id="1159752"/>
    <lineage>
        <taxon>Bacteria</taxon>
        <taxon>Bacillati</taxon>
        <taxon>Bacillota</taxon>
        <taxon>Bacilli</taxon>
        <taxon>Lactobacillales</taxon>
        <taxon>Enterococcaceae</taxon>
        <taxon>Enterococcus</taxon>
    </lineage>
</organism>
<evidence type="ECO:0000256" key="3">
    <source>
        <dbReference type="ARBA" id="ARBA00022643"/>
    </source>
</evidence>
<dbReference type="PANTHER" id="PTHR43425:SF2">
    <property type="entry name" value="OXYGEN-INSENSITIVE NADPH NITROREDUCTASE"/>
    <property type="match status" value="1"/>
</dbReference>
<dbReference type="EMBL" id="JBHSGS010000031">
    <property type="protein sequence ID" value="MFC4719233.1"/>
    <property type="molecule type" value="Genomic_DNA"/>
</dbReference>
<evidence type="ECO:0000256" key="5">
    <source>
        <dbReference type="PIRNR" id="PIRNR005426"/>
    </source>
</evidence>
<dbReference type="InterPro" id="IPR000415">
    <property type="entry name" value="Nitroreductase-like"/>
</dbReference>
<comment type="similarity">
    <text evidence="1 5">Belongs to the flavin oxidoreductase frp family.</text>
</comment>
<name>A0ABV9MXD5_9ENTE</name>
<keyword evidence="2 5" id="KW-0285">Flavoprotein</keyword>
<keyword evidence="5" id="KW-0521">NADP</keyword>
<accession>A0ABV9MXD5</accession>
<dbReference type="InterPro" id="IPR016446">
    <property type="entry name" value="Flavin_OxRdtase_Frp"/>
</dbReference>
<reference evidence="8" key="1">
    <citation type="journal article" date="2019" name="Int. J. Syst. Evol. Microbiol.">
        <title>The Global Catalogue of Microorganisms (GCM) 10K type strain sequencing project: providing services to taxonomists for standard genome sequencing and annotation.</title>
        <authorList>
            <consortium name="The Broad Institute Genomics Platform"/>
            <consortium name="The Broad Institute Genome Sequencing Center for Infectious Disease"/>
            <person name="Wu L."/>
            <person name="Ma J."/>
        </authorList>
    </citation>
    <scope>NUCLEOTIDE SEQUENCE [LARGE SCALE GENOMIC DNA]</scope>
    <source>
        <strain evidence="8">CGMCC 1.19032</strain>
    </source>
</reference>
<dbReference type="RefSeq" id="WP_204653285.1">
    <property type="nucleotide sequence ID" value="NZ_JAFBFD010000008.1"/>
</dbReference>
<dbReference type="Pfam" id="PF00881">
    <property type="entry name" value="Nitroreductase"/>
    <property type="match status" value="1"/>
</dbReference>
<evidence type="ECO:0000256" key="4">
    <source>
        <dbReference type="ARBA" id="ARBA00023002"/>
    </source>
</evidence>
<dbReference type="PANTHER" id="PTHR43425">
    <property type="entry name" value="OXYGEN-INSENSITIVE NADPH NITROREDUCTASE"/>
    <property type="match status" value="1"/>
</dbReference>
<dbReference type="Proteomes" id="UP001595969">
    <property type="component" value="Unassembled WGS sequence"/>
</dbReference>
<dbReference type="PIRSF" id="PIRSF005426">
    <property type="entry name" value="Frp"/>
    <property type="match status" value="1"/>
</dbReference>
<evidence type="ECO:0000313" key="8">
    <source>
        <dbReference type="Proteomes" id="UP001595969"/>
    </source>
</evidence>
<evidence type="ECO:0000256" key="1">
    <source>
        <dbReference type="ARBA" id="ARBA00008366"/>
    </source>
</evidence>
<comment type="caution">
    <text evidence="7">The sequence shown here is derived from an EMBL/GenBank/DDBJ whole genome shotgun (WGS) entry which is preliminary data.</text>
</comment>